<evidence type="ECO:0000313" key="3">
    <source>
        <dbReference type="Proteomes" id="UP000265882"/>
    </source>
</evidence>
<comment type="caution">
    <text evidence="2">The sequence shown here is derived from an EMBL/GenBank/DDBJ whole genome shotgun (WGS) entry which is preliminary data.</text>
</comment>
<dbReference type="Proteomes" id="UP000265882">
    <property type="component" value="Unassembled WGS sequence"/>
</dbReference>
<proteinExistence type="predicted"/>
<reference evidence="2 3" key="1">
    <citation type="journal article" date="2017" name="ISME J.">
        <title>Energy and carbon metabolisms in a deep terrestrial subsurface fluid microbial community.</title>
        <authorList>
            <person name="Momper L."/>
            <person name="Jungbluth S.P."/>
            <person name="Lee M.D."/>
            <person name="Amend J.P."/>
        </authorList>
    </citation>
    <scope>NUCLEOTIDE SEQUENCE [LARGE SCALE GENOMIC DNA]</scope>
    <source>
        <strain evidence="2">SURF_5</strain>
    </source>
</reference>
<gene>
    <name evidence="2" type="ORF">C4520_07695</name>
</gene>
<accession>A0A3A4NR18</accession>
<organism evidence="2 3">
    <name type="scientific">Abyssobacteria bacterium (strain SURF_5)</name>
    <dbReference type="NCBI Taxonomy" id="2093360"/>
    <lineage>
        <taxon>Bacteria</taxon>
        <taxon>Pseudomonadati</taxon>
        <taxon>Candidatus Hydrogenedentota</taxon>
        <taxon>Candidatus Abyssobacteria</taxon>
    </lineage>
</organism>
<dbReference type="EMBL" id="QZKU01000053">
    <property type="protein sequence ID" value="RJP22897.1"/>
    <property type="molecule type" value="Genomic_DNA"/>
</dbReference>
<evidence type="ECO:0000313" key="2">
    <source>
        <dbReference type="EMBL" id="RJP22897.1"/>
    </source>
</evidence>
<evidence type="ECO:0000256" key="1">
    <source>
        <dbReference type="SAM" id="MobiDB-lite"/>
    </source>
</evidence>
<sequence>MENEFKVQSSRFKVEEKRDPSTLLRMTNGELIGVHLRSLHFRFSIADFRFWKESVRISRSRIESGTASADKKIPFSNSPNS</sequence>
<dbReference type="AlphaFoldDB" id="A0A3A4NR18"/>
<feature type="region of interest" description="Disordered" evidence="1">
    <location>
        <begin position="60"/>
        <end position="81"/>
    </location>
</feature>
<name>A0A3A4NR18_ABYX5</name>
<protein>
    <submittedName>
        <fullName evidence="2">Uncharacterized protein</fullName>
    </submittedName>
</protein>